<gene>
    <name evidence="1" type="ORF">KPH14_008888</name>
</gene>
<keyword evidence="2" id="KW-1185">Reference proteome</keyword>
<organism evidence="1 2">
    <name type="scientific">Odynerus spinipes</name>
    <dbReference type="NCBI Taxonomy" id="1348599"/>
    <lineage>
        <taxon>Eukaryota</taxon>
        <taxon>Metazoa</taxon>
        <taxon>Ecdysozoa</taxon>
        <taxon>Arthropoda</taxon>
        <taxon>Hexapoda</taxon>
        <taxon>Insecta</taxon>
        <taxon>Pterygota</taxon>
        <taxon>Neoptera</taxon>
        <taxon>Endopterygota</taxon>
        <taxon>Hymenoptera</taxon>
        <taxon>Apocrita</taxon>
        <taxon>Aculeata</taxon>
        <taxon>Vespoidea</taxon>
        <taxon>Vespidae</taxon>
        <taxon>Eumeninae</taxon>
        <taxon>Odynerus</taxon>
    </lineage>
</organism>
<dbReference type="EMBL" id="JAIFRP010000175">
    <property type="protein sequence ID" value="KAK2578785.1"/>
    <property type="molecule type" value="Genomic_DNA"/>
</dbReference>
<evidence type="ECO:0000313" key="1">
    <source>
        <dbReference type="EMBL" id="KAK2578785.1"/>
    </source>
</evidence>
<dbReference type="AlphaFoldDB" id="A0AAD9RG13"/>
<sequence>MNHELLLIYRQVTEQQRTSAEYVGDQLANCTTCRRAAPRASTLPTPSRRSHCQSTKASTLSILHRHPRCLTVPCPAKRK</sequence>
<reference evidence="1" key="1">
    <citation type="submission" date="2021-08" db="EMBL/GenBank/DDBJ databases">
        <authorList>
            <person name="Misof B."/>
            <person name="Oliver O."/>
            <person name="Podsiadlowski L."/>
            <person name="Donath A."/>
            <person name="Peters R."/>
            <person name="Mayer C."/>
            <person name="Rust J."/>
            <person name="Gunkel S."/>
            <person name="Lesny P."/>
            <person name="Martin S."/>
            <person name="Oeyen J.P."/>
            <person name="Petersen M."/>
            <person name="Panagiotis P."/>
            <person name="Wilbrandt J."/>
            <person name="Tanja T."/>
        </authorList>
    </citation>
    <scope>NUCLEOTIDE SEQUENCE</scope>
    <source>
        <strain evidence="1">GBR_01_08_01A</strain>
        <tissue evidence="1">Thorax + abdomen</tissue>
    </source>
</reference>
<evidence type="ECO:0000313" key="2">
    <source>
        <dbReference type="Proteomes" id="UP001258017"/>
    </source>
</evidence>
<proteinExistence type="predicted"/>
<dbReference type="Proteomes" id="UP001258017">
    <property type="component" value="Unassembled WGS sequence"/>
</dbReference>
<accession>A0AAD9RG13</accession>
<reference evidence="1" key="2">
    <citation type="journal article" date="2023" name="Commun. Biol.">
        <title>Intrasexual cuticular hydrocarbon dimorphism in a wasp sheds light on hydrocarbon biosynthesis genes in Hymenoptera.</title>
        <authorList>
            <person name="Moris V.C."/>
            <person name="Podsiadlowski L."/>
            <person name="Martin S."/>
            <person name="Oeyen J.P."/>
            <person name="Donath A."/>
            <person name="Petersen M."/>
            <person name="Wilbrandt J."/>
            <person name="Misof B."/>
            <person name="Liedtke D."/>
            <person name="Thamm M."/>
            <person name="Scheiner R."/>
            <person name="Schmitt T."/>
            <person name="Niehuis O."/>
        </authorList>
    </citation>
    <scope>NUCLEOTIDE SEQUENCE</scope>
    <source>
        <strain evidence="1">GBR_01_08_01A</strain>
    </source>
</reference>
<comment type="caution">
    <text evidence="1">The sequence shown here is derived from an EMBL/GenBank/DDBJ whole genome shotgun (WGS) entry which is preliminary data.</text>
</comment>
<protein>
    <submittedName>
        <fullName evidence="1">Uncharacterized protein</fullName>
    </submittedName>
</protein>
<name>A0AAD9RG13_9HYME</name>